<organism evidence="1 2">
    <name type="scientific">Myroides indicus</name>
    <dbReference type="NCBI Taxonomy" id="1323422"/>
    <lineage>
        <taxon>Bacteria</taxon>
        <taxon>Pseudomonadati</taxon>
        <taxon>Bacteroidota</taxon>
        <taxon>Flavobacteriia</taxon>
        <taxon>Flavobacteriales</taxon>
        <taxon>Flavobacteriaceae</taxon>
        <taxon>Myroides</taxon>
    </lineage>
</organism>
<evidence type="ECO:0000313" key="1">
    <source>
        <dbReference type="EMBL" id="TDS53985.1"/>
    </source>
</evidence>
<dbReference type="Proteomes" id="UP000295215">
    <property type="component" value="Unassembled WGS sequence"/>
</dbReference>
<protein>
    <submittedName>
        <fullName evidence="1">Uncharacterized protein</fullName>
    </submittedName>
</protein>
<keyword evidence="2" id="KW-1185">Reference proteome</keyword>
<dbReference type="EMBL" id="SOAG01000026">
    <property type="protein sequence ID" value="TDS53985.1"/>
    <property type="molecule type" value="Genomic_DNA"/>
</dbReference>
<comment type="caution">
    <text evidence="1">The sequence shown here is derived from an EMBL/GenBank/DDBJ whole genome shotgun (WGS) entry which is preliminary data.</text>
</comment>
<name>A0A4R7EQ72_9FLAO</name>
<proteinExistence type="predicted"/>
<sequence length="171" mass="19728">MKNSLIISAIIVLLIICFVRCSNSDNSPTDETVISLFTDFKIMNNKGEDLLNPNTEGAFDQQKIRIKHLTKNGDFVMFYKSFLNYPYDFFVFTTIYDKTNTFALLNQVTNDYIIENKITAIIQWNEMVSDTIVTQVHRGRNNTSKTKVWVNGELKEDIHNGLTPEFISLIK</sequence>
<evidence type="ECO:0000313" key="2">
    <source>
        <dbReference type="Proteomes" id="UP000295215"/>
    </source>
</evidence>
<dbReference type="OrthoDB" id="999541at2"/>
<dbReference type="AlphaFoldDB" id="A0A4R7EQ72"/>
<dbReference type="RefSeq" id="WP_133713348.1">
    <property type="nucleotide sequence ID" value="NZ_SOAG01000026.1"/>
</dbReference>
<gene>
    <name evidence="1" type="ORF">C8P70_12619</name>
</gene>
<accession>A0A4R7EQ72</accession>
<reference evidence="1 2" key="1">
    <citation type="submission" date="2019-03" db="EMBL/GenBank/DDBJ databases">
        <title>Genomic Encyclopedia of Archaeal and Bacterial Type Strains, Phase II (KMG-II): from individual species to whole genera.</title>
        <authorList>
            <person name="Goeker M."/>
        </authorList>
    </citation>
    <scope>NUCLEOTIDE SEQUENCE [LARGE SCALE GENOMIC DNA]</scope>
    <source>
        <strain evidence="1 2">DSM 28213</strain>
    </source>
</reference>